<feature type="domain" description="Flagellar basal-body/hook protein C-terminal" evidence="7">
    <location>
        <begin position="91"/>
        <end position="132"/>
    </location>
</feature>
<dbReference type="InterPro" id="IPR006299">
    <property type="entry name" value="FlgC"/>
</dbReference>
<evidence type="ECO:0000256" key="1">
    <source>
        <dbReference type="ARBA" id="ARBA00004117"/>
    </source>
</evidence>
<sequence>MDPLSLASRIASSGLNVQETRMRVLSENLANAQSTGDTPGADAYRRKTISFSWELDRSLGASKAKVSKLDVDPSDFSIEYDPGNPAADDKGMVKLPNVNVLVELADMREANRSYEANLQTIKQTRELVSMTLELLRNQ</sequence>
<evidence type="ECO:0000256" key="2">
    <source>
        <dbReference type="ARBA" id="ARBA00009677"/>
    </source>
</evidence>
<evidence type="ECO:0000256" key="6">
    <source>
        <dbReference type="RuleBase" id="RU362062"/>
    </source>
</evidence>
<dbReference type="Pfam" id="PF06429">
    <property type="entry name" value="Flg_bbr_C"/>
    <property type="match status" value="1"/>
</dbReference>
<protein>
    <recommendedName>
        <fullName evidence="3 6">Flagellar basal-body rod protein FlgC</fullName>
    </recommendedName>
</protein>
<keyword evidence="8" id="KW-0969">Cilium</keyword>
<organism evidence="8 9">
    <name type="scientific">Hoeflea algicola</name>
    <dbReference type="NCBI Taxonomy" id="2983763"/>
    <lineage>
        <taxon>Bacteria</taxon>
        <taxon>Pseudomonadati</taxon>
        <taxon>Pseudomonadota</taxon>
        <taxon>Alphaproteobacteria</taxon>
        <taxon>Hyphomicrobiales</taxon>
        <taxon>Rhizobiaceae</taxon>
        <taxon>Hoeflea</taxon>
    </lineage>
</organism>
<dbReference type="EMBL" id="JAOVZR010000001">
    <property type="protein sequence ID" value="MCY0149921.1"/>
    <property type="molecule type" value="Genomic_DNA"/>
</dbReference>
<evidence type="ECO:0000313" key="8">
    <source>
        <dbReference type="EMBL" id="MCY0149921.1"/>
    </source>
</evidence>
<keyword evidence="4 6" id="KW-0975">Bacterial flagellum</keyword>
<dbReference type="NCBIfam" id="TIGR01395">
    <property type="entry name" value="FlgC"/>
    <property type="match status" value="1"/>
</dbReference>
<dbReference type="PANTHER" id="PTHR30435">
    <property type="entry name" value="FLAGELLAR PROTEIN"/>
    <property type="match status" value="1"/>
</dbReference>
<evidence type="ECO:0000313" key="9">
    <source>
        <dbReference type="Proteomes" id="UP001073227"/>
    </source>
</evidence>
<evidence type="ECO:0000256" key="3">
    <source>
        <dbReference type="ARBA" id="ARBA00017941"/>
    </source>
</evidence>
<evidence type="ECO:0000259" key="7">
    <source>
        <dbReference type="Pfam" id="PF06429"/>
    </source>
</evidence>
<evidence type="ECO:0000256" key="5">
    <source>
        <dbReference type="ARBA" id="ARBA00025933"/>
    </source>
</evidence>
<dbReference type="RefSeq" id="WP_267655364.1">
    <property type="nucleotide sequence ID" value="NZ_JAOVZR010000001.1"/>
</dbReference>
<proteinExistence type="inferred from homology"/>
<keyword evidence="9" id="KW-1185">Reference proteome</keyword>
<keyword evidence="8" id="KW-0966">Cell projection</keyword>
<accession>A0ABT3ZDQ1</accession>
<name>A0ABT3ZDQ1_9HYPH</name>
<comment type="caution">
    <text evidence="8">The sequence shown here is derived from an EMBL/GenBank/DDBJ whole genome shotgun (WGS) entry which is preliminary data.</text>
</comment>
<comment type="similarity">
    <text evidence="2">Belongs to the flagella basal body rod proteins family.</text>
</comment>
<dbReference type="Proteomes" id="UP001073227">
    <property type="component" value="Unassembled WGS sequence"/>
</dbReference>
<reference evidence="8" key="1">
    <citation type="submission" date="2022-10" db="EMBL/GenBank/DDBJ databases">
        <title>Hoeflea sp. G2-23, isolated from marine algae.</title>
        <authorList>
            <person name="Kristyanto S."/>
            <person name="Kim J.M."/>
            <person name="Jeon C.O."/>
        </authorList>
    </citation>
    <scope>NUCLEOTIDE SEQUENCE</scope>
    <source>
        <strain evidence="8">G2-23</strain>
    </source>
</reference>
<comment type="subunit">
    <text evidence="5 6">The basal body constitutes a major portion of the flagellar organelle and consists of four rings (L,P,S, and M) mounted on a central rod. The rod consists of about 26 subunits of FlgG in the distal portion, and FlgB, FlgC and FlgF are thought to build up the proximal portion of the rod with about 6 subunits each.</text>
</comment>
<keyword evidence="8" id="KW-0282">Flagellum</keyword>
<comment type="subcellular location">
    <subcellularLocation>
        <location evidence="1 6">Bacterial flagellum basal body</location>
    </subcellularLocation>
</comment>
<gene>
    <name evidence="8" type="primary">flgC</name>
    <name evidence="8" type="ORF">OEG84_20000</name>
</gene>
<evidence type="ECO:0000256" key="4">
    <source>
        <dbReference type="ARBA" id="ARBA00023143"/>
    </source>
</evidence>
<dbReference type="InterPro" id="IPR010930">
    <property type="entry name" value="Flg_bb/hook_C_dom"/>
</dbReference>
<dbReference type="PANTHER" id="PTHR30435:SF2">
    <property type="entry name" value="FLAGELLAR BASAL-BODY ROD PROTEIN FLGC"/>
    <property type="match status" value="1"/>
</dbReference>